<dbReference type="OrthoDB" id="9806267at2"/>
<dbReference type="InterPro" id="IPR050695">
    <property type="entry name" value="N-acetylmuramoyl_amidase_3"/>
</dbReference>
<dbReference type="InterPro" id="IPR002508">
    <property type="entry name" value="MurNAc-LAA_cat"/>
</dbReference>
<dbReference type="CDD" id="cd02696">
    <property type="entry name" value="MurNAc-LAA"/>
    <property type="match status" value="1"/>
</dbReference>
<dbReference type="SUPFAM" id="SSF53187">
    <property type="entry name" value="Zn-dependent exopeptidases"/>
    <property type="match status" value="1"/>
</dbReference>
<keyword evidence="6" id="KW-1185">Reference proteome</keyword>
<dbReference type="EC" id="3.5.1.28" evidence="2"/>
<dbReference type="Gene3D" id="3.40.630.40">
    <property type="entry name" value="Zn-dependent exopeptidases"/>
    <property type="match status" value="1"/>
</dbReference>
<dbReference type="RefSeq" id="WP_089854053.1">
    <property type="nucleotide sequence ID" value="NZ_FNDW01000001.1"/>
</dbReference>
<gene>
    <name evidence="5" type="ORF">SAMN05421846_101462</name>
</gene>
<dbReference type="SMART" id="SM00646">
    <property type="entry name" value="Ami_3"/>
    <property type="match status" value="1"/>
</dbReference>
<feature type="domain" description="MurNAc-LAA" evidence="4">
    <location>
        <begin position="86"/>
        <end position="185"/>
    </location>
</feature>
<organism evidence="5 6">
    <name type="scientific">Chryseobacterium taeanense</name>
    <dbReference type="NCBI Taxonomy" id="311334"/>
    <lineage>
        <taxon>Bacteria</taxon>
        <taxon>Pseudomonadati</taxon>
        <taxon>Bacteroidota</taxon>
        <taxon>Flavobacteriia</taxon>
        <taxon>Flavobacteriales</taxon>
        <taxon>Weeksellaceae</taxon>
        <taxon>Chryseobacterium group</taxon>
        <taxon>Chryseobacterium</taxon>
    </lineage>
</organism>
<evidence type="ECO:0000313" key="6">
    <source>
        <dbReference type="Proteomes" id="UP000198869"/>
    </source>
</evidence>
<dbReference type="AlphaFoldDB" id="A0A1G8E8N4"/>
<evidence type="ECO:0000259" key="4">
    <source>
        <dbReference type="SMART" id="SM00646"/>
    </source>
</evidence>
<dbReference type="PANTHER" id="PTHR30404">
    <property type="entry name" value="N-ACETYLMURAMOYL-L-ALANINE AMIDASE"/>
    <property type="match status" value="1"/>
</dbReference>
<proteinExistence type="predicted"/>
<dbReference type="Pfam" id="PF01520">
    <property type="entry name" value="Amidase_3"/>
    <property type="match status" value="1"/>
</dbReference>
<evidence type="ECO:0000256" key="2">
    <source>
        <dbReference type="ARBA" id="ARBA00011901"/>
    </source>
</evidence>
<protein>
    <recommendedName>
        <fullName evidence="2">N-acetylmuramoyl-L-alanine amidase</fullName>
        <ecNumber evidence="2">3.5.1.28</ecNumber>
    </recommendedName>
</protein>
<dbReference type="GO" id="GO:0030288">
    <property type="term" value="C:outer membrane-bounded periplasmic space"/>
    <property type="evidence" value="ECO:0007669"/>
    <property type="project" value="TreeGrafter"/>
</dbReference>
<dbReference type="PANTHER" id="PTHR30404:SF0">
    <property type="entry name" value="N-ACETYLMURAMOYL-L-ALANINE AMIDASE AMIC"/>
    <property type="match status" value="1"/>
</dbReference>
<dbReference type="GO" id="GO:0008745">
    <property type="term" value="F:N-acetylmuramoyl-L-alanine amidase activity"/>
    <property type="evidence" value="ECO:0007669"/>
    <property type="project" value="UniProtKB-EC"/>
</dbReference>
<evidence type="ECO:0000313" key="5">
    <source>
        <dbReference type="EMBL" id="SDH66090.1"/>
    </source>
</evidence>
<sequence length="195" mass="22080">MKGIQLLVITVFSAAFLSFTPEHKKLIIIDAGHGGSDMGANRNGIYEKNIVLNIGKEIQKLNSSQDKYEIIMTRDSDTYNQLTERTTLINKLNPELVISLHVNSSPDMESLQQGSEIYTQNTEASKNLAKRISKKFNVQKIEEKNLHILRESKAPAILMELGFINNVKDLEYLTSEKGQKEVAQKFADVFNEYTE</sequence>
<dbReference type="Proteomes" id="UP000198869">
    <property type="component" value="Unassembled WGS sequence"/>
</dbReference>
<reference evidence="6" key="1">
    <citation type="submission" date="2016-10" db="EMBL/GenBank/DDBJ databases">
        <authorList>
            <person name="Varghese N."/>
            <person name="Submissions S."/>
        </authorList>
    </citation>
    <scope>NUCLEOTIDE SEQUENCE [LARGE SCALE GENOMIC DNA]</scope>
    <source>
        <strain evidence="6">DSM 17071</strain>
    </source>
</reference>
<evidence type="ECO:0000256" key="3">
    <source>
        <dbReference type="ARBA" id="ARBA00022801"/>
    </source>
</evidence>
<dbReference type="EMBL" id="FNDW01000001">
    <property type="protein sequence ID" value="SDH66090.1"/>
    <property type="molecule type" value="Genomic_DNA"/>
</dbReference>
<accession>A0A1G8E8N4</accession>
<dbReference type="GO" id="GO:0009253">
    <property type="term" value="P:peptidoglycan catabolic process"/>
    <property type="evidence" value="ECO:0007669"/>
    <property type="project" value="InterPro"/>
</dbReference>
<keyword evidence="3" id="KW-0378">Hydrolase</keyword>
<evidence type="ECO:0000256" key="1">
    <source>
        <dbReference type="ARBA" id="ARBA00001561"/>
    </source>
</evidence>
<dbReference type="STRING" id="311334.SAMN05421846_101462"/>
<name>A0A1G8E8N4_9FLAO</name>
<comment type="catalytic activity">
    <reaction evidence="1">
        <text>Hydrolyzes the link between N-acetylmuramoyl residues and L-amino acid residues in certain cell-wall glycopeptides.</text>
        <dbReference type="EC" id="3.5.1.28"/>
    </reaction>
</comment>